<dbReference type="Proteomes" id="UP000610373">
    <property type="component" value="Unassembled WGS sequence"/>
</dbReference>
<feature type="domain" description="Type II methyltransferase M.TaqI-like" evidence="7">
    <location>
        <begin position="512"/>
        <end position="833"/>
    </location>
</feature>
<protein>
    <recommendedName>
        <fullName evidence="1">site-specific DNA-methyltransferase (adenine-specific)</fullName>
        <ecNumber evidence="1">2.1.1.72</ecNumber>
    </recommendedName>
</protein>
<reference evidence="8" key="1">
    <citation type="submission" date="2020-10" db="EMBL/GenBank/DDBJ databases">
        <authorList>
            <person name="Hahn C.J."/>
            <person name="Laso-Perez R."/>
            <person name="Vulcano F."/>
            <person name="Vaziourakis K.-M."/>
            <person name="Stokke R."/>
            <person name="Steen I.H."/>
            <person name="Teske A."/>
            <person name="Boetius A."/>
            <person name="Liebeke M."/>
            <person name="Amann R."/>
            <person name="Knittel K."/>
        </authorList>
    </citation>
    <scope>NUCLEOTIDE SEQUENCE</scope>
    <source>
        <strain evidence="8">Gfbio:e3339647-f889-4370-9287-4fb5cb688e4c:AG392O15_GoMArc1</strain>
    </source>
</reference>
<dbReference type="SUPFAM" id="SSF53335">
    <property type="entry name" value="S-adenosyl-L-methionine-dependent methyltransferases"/>
    <property type="match status" value="1"/>
</dbReference>
<gene>
    <name evidence="8" type="ORF">CHKLHMKO_00206</name>
</gene>
<sequence length="1106" mass="128886">MKDKRHAIQLLDETFNCDFDNNKFSNFIKELFNQFNVFPNTWDFGGEYKGYIDSCQILGTYKDSSRKIIDVLVVKLQKGTVYKDRARTKQRNLIAKYLGRANKDAALVAFYGDDPQDWRFSFVKMDYSFTKDGSIVKELTPAKRYSYLVGVNEPNHTCRRQFLDLVIEEDTNPSLKDIENAFSIDNVTKVFFSEYKKLFLELKESLDRIIGKHLDVKEEFDQKSISTVDFSKKLLGQIVFIYFLQKKGWLGVSKNKETGKFKEWGDGPKKFLRKLFDKEIIGYDEFFNEILEPLFYEALSKEYDHNFYSRFDCKIPFLNGGLFEPINDYDWVNVKIPFENKIFKDILKIFDRFNFTVKEDEPLDKEVAVDPEMLGKVFENLLDVTDRKSRGAFYTPREIVHYMCQQSLINYLETNTDVPVGDIETFIQHGEFAQQITSRANVDEKYIPASIKNNRDKIDNLLKNIKIVDPAVGSGAFPMGMMNEIVKARSILSYLRKDVKNNYDLKRETIENCLYGVDIDSSAVDITKLRFWLSLVVDEIDIKKIKPLPNLDHKIMCGNSLLEEFEGVKLFDERLLERIPETSDFELEWVNADVEKLYTELGEIHTGKRKDNGRKKEIETELKKLDRRKKAIVSRPEDETRQSTFDSVLENRKKESQKKLAELKQLQKNFFNEQDRKRKKELAEDIDRIEWELVEETLKEQGNEDAMQKLAQYEKNKSKPFFLWKLYFSEVFQGENPGFDVVIANPPYKVLGSEDELLDIYKKTYGVCKGGKINLYKLFYEEGLIILKNKGCLTFISPDNYLTSADSVALRELFINQTKIIEIIDYSESDKIFDSVTQAVATIVLVKENAKENHIFNYTKLGEEYDISYKDVMNHDKYFIKGLNEVIKKISAKKNKFGDFVDGWQGEINVSTKKDFFTEVYTEDSLPLVRGTNIGAYCLISVPKEFCPTTVSNRNHHAQERIVFQEVSNAGLQRRIKSTILNNFLCGHTTNYMIPINSNLNIKFIIAILNSCVFNYYFKFFNQTNHVPIGEIKKIPVFDLSKVLQKPFIYLVDQILAITKDPDYPENPSKQSQVKTLENQIDQLVYKLYDLTPEEITIVENFNKGK</sequence>
<keyword evidence="2 8" id="KW-0489">Methyltransferase</keyword>
<dbReference type="GO" id="GO:0003676">
    <property type="term" value="F:nucleic acid binding"/>
    <property type="evidence" value="ECO:0007669"/>
    <property type="project" value="InterPro"/>
</dbReference>
<dbReference type="InterPro" id="IPR011639">
    <property type="entry name" value="MethylTrfase_TaqI-like_dom"/>
</dbReference>
<keyword evidence="4" id="KW-0949">S-adenosyl-L-methionine</keyword>
<evidence type="ECO:0000313" key="8">
    <source>
        <dbReference type="EMBL" id="CAD6491847.1"/>
    </source>
</evidence>
<evidence type="ECO:0000256" key="4">
    <source>
        <dbReference type="ARBA" id="ARBA00022691"/>
    </source>
</evidence>
<dbReference type="PRINTS" id="PR00507">
    <property type="entry name" value="N12N6MTFRASE"/>
</dbReference>
<dbReference type="GO" id="GO:0006304">
    <property type="term" value="P:DNA modification"/>
    <property type="evidence" value="ECO:0007669"/>
    <property type="project" value="InterPro"/>
</dbReference>
<evidence type="ECO:0000256" key="3">
    <source>
        <dbReference type="ARBA" id="ARBA00022679"/>
    </source>
</evidence>
<dbReference type="InterPro" id="IPR002052">
    <property type="entry name" value="DNA_methylase_N6_adenine_CS"/>
</dbReference>
<dbReference type="GO" id="GO:0009007">
    <property type="term" value="F:site-specific DNA-methyltransferase (adenine-specific) activity"/>
    <property type="evidence" value="ECO:0007669"/>
    <property type="project" value="UniProtKB-EC"/>
</dbReference>
<comment type="catalytic activity">
    <reaction evidence="5">
        <text>a 2'-deoxyadenosine in DNA + S-adenosyl-L-methionine = an N(6)-methyl-2'-deoxyadenosine in DNA + S-adenosyl-L-homocysteine + H(+)</text>
        <dbReference type="Rhea" id="RHEA:15197"/>
        <dbReference type="Rhea" id="RHEA-COMP:12418"/>
        <dbReference type="Rhea" id="RHEA-COMP:12419"/>
        <dbReference type="ChEBI" id="CHEBI:15378"/>
        <dbReference type="ChEBI" id="CHEBI:57856"/>
        <dbReference type="ChEBI" id="CHEBI:59789"/>
        <dbReference type="ChEBI" id="CHEBI:90615"/>
        <dbReference type="ChEBI" id="CHEBI:90616"/>
        <dbReference type="EC" id="2.1.1.72"/>
    </reaction>
</comment>
<evidence type="ECO:0000256" key="1">
    <source>
        <dbReference type="ARBA" id="ARBA00011900"/>
    </source>
</evidence>
<evidence type="ECO:0000259" key="7">
    <source>
        <dbReference type="Pfam" id="PF07669"/>
    </source>
</evidence>
<dbReference type="PANTHER" id="PTHR33841">
    <property type="entry name" value="DNA METHYLTRANSFERASE YEEA-RELATED"/>
    <property type="match status" value="1"/>
</dbReference>
<accession>A0A811TBD6</accession>
<dbReference type="EMBL" id="CAJHIO010000008">
    <property type="protein sequence ID" value="CAD6491847.1"/>
    <property type="molecule type" value="Genomic_DNA"/>
</dbReference>
<keyword evidence="6" id="KW-0175">Coiled coil</keyword>
<dbReference type="Gene3D" id="3.40.50.150">
    <property type="entry name" value="Vaccinia Virus protein VP39"/>
    <property type="match status" value="2"/>
</dbReference>
<proteinExistence type="predicted"/>
<evidence type="ECO:0000256" key="5">
    <source>
        <dbReference type="ARBA" id="ARBA00047942"/>
    </source>
</evidence>
<feature type="coiled-coil region" evidence="6">
    <location>
        <begin position="608"/>
        <end position="699"/>
    </location>
</feature>
<dbReference type="EC" id="2.1.1.72" evidence="1"/>
<evidence type="ECO:0000313" key="9">
    <source>
        <dbReference type="Proteomes" id="UP000610373"/>
    </source>
</evidence>
<dbReference type="InterPro" id="IPR029063">
    <property type="entry name" value="SAM-dependent_MTases_sf"/>
</dbReference>
<dbReference type="PROSITE" id="PS00092">
    <property type="entry name" value="N6_MTASE"/>
    <property type="match status" value="1"/>
</dbReference>
<dbReference type="AlphaFoldDB" id="A0A811TBD6"/>
<evidence type="ECO:0000256" key="6">
    <source>
        <dbReference type="SAM" id="Coils"/>
    </source>
</evidence>
<keyword evidence="3" id="KW-0808">Transferase</keyword>
<comment type="caution">
    <text evidence="8">The sequence shown here is derived from an EMBL/GenBank/DDBJ whole genome shotgun (WGS) entry which is preliminary data.</text>
</comment>
<name>A0A811TBD6_9EURY</name>
<organism evidence="8 9">
    <name type="scientific">Candidatus Argoarchaeum ethanivorans</name>
    <dbReference type="NCBI Taxonomy" id="2608793"/>
    <lineage>
        <taxon>Archaea</taxon>
        <taxon>Methanobacteriati</taxon>
        <taxon>Methanobacteriota</taxon>
        <taxon>Stenosarchaea group</taxon>
        <taxon>Methanomicrobia</taxon>
        <taxon>Methanosarcinales</taxon>
        <taxon>Methanosarcinales incertae sedis</taxon>
        <taxon>GOM Arc I cluster</taxon>
        <taxon>Candidatus Argoarchaeum</taxon>
    </lineage>
</organism>
<dbReference type="InterPro" id="IPR050953">
    <property type="entry name" value="N4_N6_ade-DNA_methylase"/>
</dbReference>
<dbReference type="GO" id="GO:0032259">
    <property type="term" value="P:methylation"/>
    <property type="evidence" value="ECO:0007669"/>
    <property type="project" value="UniProtKB-KW"/>
</dbReference>
<dbReference type="Pfam" id="PF07669">
    <property type="entry name" value="Eco57I"/>
    <property type="match status" value="1"/>
</dbReference>
<evidence type="ECO:0000256" key="2">
    <source>
        <dbReference type="ARBA" id="ARBA00022603"/>
    </source>
</evidence>
<dbReference type="PANTHER" id="PTHR33841:SF1">
    <property type="entry name" value="DNA METHYLTRANSFERASE A"/>
    <property type="match status" value="1"/>
</dbReference>